<proteinExistence type="inferred from homology"/>
<keyword evidence="2 6" id="KW-1003">Cell membrane</keyword>
<dbReference type="Proteomes" id="UP000490980">
    <property type="component" value="Unassembled WGS sequence"/>
</dbReference>
<evidence type="ECO:0000256" key="4">
    <source>
        <dbReference type="ARBA" id="ARBA00022989"/>
    </source>
</evidence>
<keyword evidence="9" id="KW-1185">Reference proteome</keyword>
<dbReference type="EMBL" id="JAARLZ010000002">
    <property type="protein sequence ID" value="NII05593.1"/>
    <property type="molecule type" value="Genomic_DNA"/>
</dbReference>
<protein>
    <recommendedName>
        <fullName evidence="6">Copper resistance protein D</fullName>
    </recommendedName>
</protein>
<comment type="subcellular location">
    <subcellularLocation>
        <location evidence="6">Cell inner membrane</location>
        <topology evidence="6">Multi-pass membrane protein</topology>
    </subcellularLocation>
    <subcellularLocation>
        <location evidence="1">Cell membrane</location>
        <topology evidence="1">Multi-pass membrane protein</topology>
    </subcellularLocation>
</comment>
<dbReference type="PANTHER" id="PTHR34820:SF4">
    <property type="entry name" value="INNER MEMBRANE PROTEIN YEBZ"/>
    <property type="match status" value="1"/>
</dbReference>
<accession>A0A7X5U809</accession>
<evidence type="ECO:0000256" key="3">
    <source>
        <dbReference type="ARBA" id="ARBA00022692"/>
    </source>
</evidence>
<dbReference type="PANTHER" id="PTHR34820">
    <property type="entry name" value="INNER MEMBRANE PROTEIN YEBZ"/>
    <property type="match status" value="1"/>
</dbReference>
<evidence type="ECO:0000313" key="9">
    <source>
        <dbReference type="Proteomes" id="UP000490980"/>
    </source>
</evidence>
<keyword evidence="3 6" id="KW-0812">Transmembrane</keyword>
<sequence length="299" mass="31235">MDGWMTMAARGGLYASVMLVFGVACFRLRLSQVDTVLDVRFRRIVILAAIVGLLFSIIAFLAMVAGMTGTSSFEANAPIARMLLVQTPVGHAGVAREALLAIALIVGFAAARWAWPTTMLAGMALATLAWSGHGAMDEGWRGALHLAMDVAHLLAAGAWIGALVALLVLALRASGRPSGSAAVLASASIGFASTGTLIVIVLGITGIANYLFIAGPEWKDLVSSTWGIVLLAKLAVFGLMLMLAAANRYRFAPRLASSLDSDTKGVAIAHLRRSLWLELTLGLTVLALVGWLGTLAPDA</sequence>
<feature type="transmembrane region" description="Helical" evidence="6">
    <location>
        <begin position="150"/>
        <end position="171"/>
    </location>
</feature>
<keyword evidence="4 6" id="KW-1133">Transmembrane helix</keyword>
<evidence type="ECO:0000256" key="5">
    <source>
        <dbReference type="ARBA" id="ARBA00023136"/>
    </source>
</evidence>
<gene>
    <name evidence="8" type="primary">copD</name>
    <name evidence="8" type="ORF">HBF25_04205</name>
</gene>
<dbReference type="Pfam" id="PF05425">
    <property type="entry name" value="CopD"/>
    <property type="match status" value="1"/>
</dbReference>
<comment type="similarity">
    <text evidence="6">Belongs to the CopD family.</text>
</comment>
<evidence type="ECO:0000313" key="8">
    <source>
        <dbReference type="EMBL" id="NII05593.1"/>
    </source>
</evidence>
<keyword evidence="5 6" id="KW-0472">Membrane</keyword>
<evidence type="ECO:0000259" key="7">
    <source>
        <dbReference type="Pfam" id="PF05425"/>
    </source>
</evidence>
<keyword evidence="6" id="KW-0186">Copper</keyword>
<dbReference type="GO" id="GO:0006825">
    <property type="term" value="P:copper ion transport"/>
    <property type="evidence" value="ECO:0007669"/>
    <property type="project" value="InterPro"/>
</dbReference>
<name>A0A7X5U809_9GAMM</name>
<comment type="function">
    <text evidence="6">Involved in copper resistance.</text>
</comment>
<evidence type="ECO:0000256" key="6">
    <source>
        <dbReference type="RuleBase" id="RU369037"/>
    </source>
</evidence>
<reference evidence="8 9" key="1">
    <citation type="submission" date="2020-03" db="EMBL/GenBank/DDBJ databases">
        <authorList>
            <person name="Lai Q."/>
        </authorList>
    </citation>
    <scope>NUCLEOTIDE SEQUENCE [LARGE SCALE GENOMIC DNA]</scope>
    <source>
        <strain evidence="8 9">CCUG 25036</strain>
    </source>
</reference>
<feature type="transmembrane region" description="Helical" evidence="6">
    <location>
        <begin position="225"/>
        <end position="246"/>
    </location>
</feature>
<comment type="caution">
    <text evidence="8">The sequence shown here is derived from an EMBL/GenBank/DDBJ whole genome shotgun (WGS) entry which is preliminary data.</text>
</comment>
<feature type="transmembrane region" description="Helical" evidence="6">
    <location>
        <begin position="183"/>
        <end position="213"/>
    </location>
</feature>
<dbReference type="InterPro" id="IPR047689">
    <property type="entry name" value="CopD"/>
</dbReference>
<dbReference type="InterPro" id="IPR008457">
    <property type="entry name" value="Cu-R_CopD_dom"/>
</dbReference>
<dbReference type="GO" id="GO:0005886">
    <property type="term" value="C:plasma membrane"/>
    <property type="evidence" value="ECO:0007669"/>
    <property type="project" value="UniProtKB-SubCell"/>
</dbReference>
<dbReference type="RefSeq" id="WP_166946690.1">
    <property type="nucleotide sequence ID" value="NZ_JAARLZ010000002.1"/>
</dbReference>
<feature type="transmembrane region" description="Helical" evidence="6">
    <location>
        <begin position="275"/>
        <end position="296"/>
    </location>
</feature>
<feature type="transmembrane region" description="Helical" evidence="6">
    <location>
        <begin position="12"/>
        <end position="30"/>
    </location>
</feature>
<evidence type="ECO:0000256" key="1">
    <source>
        <dbReference type="ARBA" id="ARBA00004651"/>
    </source>
</evidence>
<dbReference type="GO" id="GO:0046688">
    <property type="term" value="P:response to copper ion"/>
    <property type="evidence" value="ECO:0007669"/>
    <property type="project" value="UniProtKB-UniRule"/>
</dbReference>
<dbReference type="NCBIfam" id="NF033808">
    <property type="entry name" value="copper_CopD"/>
    <property type="match status" value="1"/>
</dbReference>
<dbReference type="InterPro" id="IPR032694">
    <property type="entry name" value="CopC/D"/>
</dbReference>
<feature type="domain" description="Copper resistance protein D" evidence="7">
    <location>
        <begin position="190"/>
        <end position="292"/>
    </location>
</feature>
<organism evidence="8 9">
    <name type="scientific">Luteibacter anthropi</name>
    <dbReference type="NCBI Taxonomy" id="564369"/>
    <lineage>
        <taxon>Bacteria</taxon>
        <taxon>Pseudomonadati</taxon>
        <taxon>Pseudomonadota</taxon>
        <taxon>Gammaproteobacteria</taxon>
        <taxon>Lysobacterales</taxon>
        <taxon>Rhodanobacteraceae</taxon>
        <taxon>Luteibacter</taxon>
    </lineage>
</organism>
<feature type="transmembrane region" description="Helical" evidence="6">
    <location>
        <begin position="88"/>
        <end position="106"/>
    </location>
</feature>
<keyword evidence="6" id="KW-0997">Cell inner membrane</keyword>
<evidence type="ECO:0000256" key="2">
    <source>
        <dbReference type="ARBA" id="ARBA00022475"/>
    </source>
</evidence>
<feature type="transmembrane region" description="Helical" evidence="6">
    <location>
        <begin position="42"/>
        <end position="68"/>
    </location>
</feature>
<feature type="transmembrane region" description="Helical" evidence="6">
    <location>
        <begin position="113"/>
        <end position="130"/>
    </location>
</feature>
<dbReference type="AlphaFoldDB" id="A0A7X5U809"/>